<evidence type="ECO:0000313" key="10">
    <source>
        <dbReference type="EMBL" id="AKO52569.1"/>
    </source>
</evidence>
<feature type="domain" description="MotA/TolQ/ExbB proton channel" evidence="9">
    <location>
        <begin position="90"/>
        <end position="200"/>
    </location>
</feature>
<dbReference type="PATRIC" id="fig|330734.3.peg.1942"/>
<dbReference type="EMBL" id="CP011494">
    <property type="protein sequence ID" value="AKO52569.1"/>
    <property type="molecule type" value="Genomic_DNA"/>
</dbReference>
<dbReference type="Pfam" id="PF01618">
    <property type="entry name" value="MotA_ExbB"/>
    <property type="match status" value="1"/>
</dbReference>
<evidence type="ECO:0000259" key="9">
    <source>
        <dbReference type="Pfam" id="PF01618"/>
    </source>
</evidence>
<keyword evidence="10" id="KW-0282">Flagellum</keyword>
<feature type="transmembrane region" description="Helical" evidence="8">
    <location>
        <begin position="26"/>
        <end position="52"/>
    </location>
</feature>
<name>A0A0H4I0V7_9GAMM</name>
<evidence type="ECO:0000256" key="2">
    <source>
        <dbReference type="ARBA" id="ARBA00022475"/>
    </source>
</evidence>
<gene>
    <name evidence="10" type="ORF">ABA45_09235</name>
</gene>
<dbReference type="AlphaFoldDB" id="A0A0H4I0V7"/>
<feature type="region of interest" description="Disordered" evidence="7">
    <location>
        <begin position="229"/>
        <end position="255"/>
    </location>
</feature>
<reference evidence="10 11" key="1">
    <citation type="submission" date="2015-05" db="EMBL/GenBank/DDBJ databases">
        <title>Complete genome of Marinobacter psychrophilus strain 20041T isolated from sea-ice of the Canadian Basin.</title>
        <authorList>
            <person name="Song L."/>
            <person name="Ren L."/>
            <person name="Yu Y."/>
            <person name="Wang X."/>
        </authorList>
    </citation>
    <scope>NUCLEOTIDE SEQUENCE [LARGE SCALE GENOMIC DNA]</scope>
    <source>
        <strain evidence="10 11">20041</strain>
    </source>
</reference>
<keyword evidence="3 8" id="KW-0812">Transmembrane</keyword>
<sequence length="255" mass="27514">MNPLTTDLSGAAINPLQQLTEMGGQVMWVLLGLAVLGLVAFFYLVITGALFAPRLTSRLRKTLNQWQQQPSQYCVESLDDVSGWLARCNPLPQIIRVAMTTMLECRDGTNVREELARQSQQALKPFEAPLKVIEVIAALAPLLGLLGTVMGMMSAFSAMSVAEGQANASQLSGGIYEALTTTAAGLVVAIPFAAIAAWAEFRLRLLNLMINDTLVRVITTPIGVRETRVRSTEKPAPAVTEEPRAAQRDATYATG</sequence>
<keyword evidence="10" id="KW-0966">Cell projection</keyword>
<dbReference type="PANTHER" id="PTHR30625">
    <property type="entry name" value="PROTEIN TOLQ"/>
    <property type="match status" value="1"/>
</dbReference>
<evidence type="ECO:0000256" key="1">
    <source>
        <dbReference type="ARBA" id="ARBA00004651"/>
    </source>
</evidence>
<evidence type="ECO:0000256" key="3">
    <source>
        <dbReference type="ARBA" id="ARBA00022692"/>
    </source>
</evidence>
<feature type="transmembrane region" description="Helical" evidence="8">
    <location>
        <begin position="132"/>
        <end position="158"/>
    </location>
</feature>
<organism evidence="10 11">
    <name type="scientific">Marinobacter psychrophilus</name>
    <dbReference type="NCBI Taxonomy" id="330734"/>
    <lineage>
        <taxon>Bacteria</taxon>
        <taxon>Pseudomonadati</taxon>
        <taxon>Pseudomonadota</taxon>
        <taxon>Gammaproteobacteria</taxon>
        <taxon>Pseudomonadales</taxon>
        <taxon>Marinobacteraceae</taxon>
        <taxon>Marinobacter</taxon>
    </lineage>
</organism>
<accession>A0A0H4I0V7</accession>
<keyword evidence="10" id="KW-0969">Cilium</keyword>
<keyword evidence="6" id="KW-0813">Transport</keyword>
<dbReference type="STRING" id="330734.ABA45_09235"/>
<evidence type="ECO:0000256" key="8">
    <source>
        <dbReference type="SAM" id="Phobius"/>
    </source>
</evidence>
<evidence type="ECO:0000256" key="4">
    <source>
        <dbReference type="ARBA" id="ARBA00022989"/>
    </source>
</evidence>
<dbReference type="GO" id="GO:0017038">
    <property type="term" value="P:protein import"/>
    <property type="evidence" value="ECO:0007669"/>
    <property type="project" value="TreeGrafter"/>
</dbReference>
<keyword evidence="11" id="KW-1185">Reference proteome</keyword>
<proteinExistence type="inferred from homology"/>
<dbReference type="GO" id="GO:0005886">
    <property type="term" value="C:plasma membrane"/>
    <property type="evidence" value="ECO:0007669"/>
    <property type="project" value="UniProtKB-SubCell"/>
</dbReference>
<evidence type="ECO:0000256" key="7">
    <source>
        <dbReference type="SAM" id="MobiDB-lite"/>
    </source>
</evidence>
<feature type="transmembrane region" description="Helical" evidence="8">
    <location>
        <begin position="178"/>
        <end position="199"/>
    </location>
</feature>
<protein>
    <submittedName>
        <fullName evidence="10">Flagellar motor protein MotA</fullName>
    </submittedName>
</protein>
<keyword evidence="5 8" id="KW-0472">Membrane</keyword>
<keyword evidence="2" id="KW-1003">Cell membrane</keyword>
<comment type="subcellular location">
    <subcellularLocation>
        <location evidence="1">Cell membrane</location>
        <topology evidence="1">Multi-pass membrane protein</topology>
    </subcellularLocation>
    <subcellularLocation>
        <location evidence="6">Membrane</location>
        <topology evidence="6">Multi-pass membrane protein</topology>
    </subcellularLocation>
</comment>
<keyword evidence="6" id="KW-0653">Protein transport</keyword>
<dbReference type="Proteomes" id="UP000036406">
    <property type="component" value="Chromosome"/>
</dbReference>
<evidence type="ECO:0000256" key="6">
    <source>
        <dbReference type="RuleBase" id="RU004057"/>
    </source>
</evidence>
<comment type="similarity">
    <text evidence="6">Belongs to the exbB/tolQ family.</text>
</comment>
<dbReference type="InterPro" id="IPR002898">
    <property type="entry name" value="MotA_ExbB_proton_chnl"/>
</dbReference>
<dbReference type="RefSeq" id="WP_048385546.1">
    <property type="nucleotide sequence ID" value="NZ_CP011494.1"/>
</dbReference>
<evidence type="ECO:0000313" key="11">
    <source>
        <dbReference type="Proteomes" id="UP000036406"/>
    </source>
</evidence>
<dbReference type="KEGG" id="mpq:ABA45_09235"/>
<evidence type="ECO:0000256" key="5">
    <source>
        <dbReference type="ARBA" id="ARBA00023136"/>
    </source>
</evidence>
<dbReference type="InterPro" id="IPR050790">
    <property type="entry name" value="ExbB/TolQ_transport"/>
</dbReference>
<dbReference type="PANTHER" id="PTHR30625:SF11">
    <property type="entry name" value="MOTA_TOLQ_EXBB PROTON CHANNEL DOMAIN-CONTAINING PROTEIN"/>
    <property type="match status" value="1"/>
</dbReference>
<keyword evidence="4 8" id="KW-1133">Transmembrane helix</keyword>